<feature type="non-terminal residue" evidence="2">
    <location>
        <position position="1"/>
    </location>
</feature>
<protein>
    <recommendedName>
        <fullName evidence="4">G domain-containing protein</fullName>
    </recommendedName>
</protein>
<evidence type="ECO:0000256" key="1">
    <source>
        <dbReference type="SAM" id="MobiDB-lite"/>
    </source>
</evidence>
<evidence type="ECO:0000313" key="2">
    <source>
        <dbReference type="EMBL" id="KAJ2928166.1"/>
    </source>
</evidence>
<name>A0A9W8J325_9AGAR</name>
<accession>A0A9W8J325</accession>
<comment type="caution">
    <text evidence="2">The sequence shown here is derived from an EMBL/GenBank/DDBJ whole genome shotgun (WGS) entry which is preliminary data.</text>
</comment>
<proteinExistence type="predicted"/>
<dbReference type="EMBL" id="JANBPK010000937">
    <property type="protein sequence ID" value="KAJ2928166.1"/>
    <property type="molecule type" value="Genomic_DNA"/>
</dbReference>
<reference evidence="2" key="1">
    <citation type="submission" date="2022-06" db="EMBL/GenBank/DDBJ databases">
        <title>Genome Sequence of Candolleomyces eurysporus.</title>
        <authorList>
            <person name="Buettner E."/>
        </authorList>
    </citation>
    <scope>NUCLEOTIDE SEQUENCE</scope>
    <source>
        <strain evidence="2">VTCC 930004</strain>
    </source>
</reference>
<feature type="region of interest" description="Disordered" evidence="1">
    <location>
        <begin position="326"/>
        <end position="351"/>
    </location>
</feature>
<sequence length="351" mass="39603">MLNRTQHTTLPLSVLDSLREPDDVLLEDEAGKDDIVILFVGPSDAGKSTVRFDHSYIPVSTQQLKCPIQFIKNVLLGLNYTRNDRLSAQSRPDRIIHHKIQLTELTNRRSVLVDSPGLDGSVIGDPYEILRRLSVWLASLHRAQLKVAGVVYMYPIYPNRLTRNDAIGFEVFRKLCGTQSLIRVIALTTKWDLCPTLEIGDHREQETWKLLWKGLKGNFTALRVGSCIDSALSALHAIVENCIDASAHHYVLTIQEELVLQGKAFEKTDAARELRAALDGEHPRTVSRFFYYFVSMSRSVSYFLPVISHNIHQMGGNCIWSSDKDDEPKSNRFIKRPAKPTLIGTVPPSSE</sequence>
<evidence type="ECO:0008006" key="4">
    <source>
        <dbReference type="Google" id="ProtNLM"/>
    </source>
</evidence>
<dbReference type="Proteomes" id="UP001140091">
    <property type="component" value="Unassembled WGS sequence"/>
</dbReference>
<keyword evidence="3" id="KW-1185">Reference proteome</keyword>
<dbReference type="InterPro" id="IPR027417">
    <property type="entry name" value="P-loop_NTPase"/>
</dbReference>
<dbReference type="OrthoDB" id="8954335at2759"/>
<dbReference type="SUPFAM" id="SSF52540">
    <property type="entry name" value="P-loop containing nucleoside triphosphate hydrolases"/>
    <property type="match status" value="1"/>
</dbReference>
<dbReference type="AlphaFoldDB" id="A0A9W8J325"/>
<gene>
    <name evidence="2" type="ORF">H1R20_g8925</name>
</gene>
<dbReference type="Gene3D" id="3.40.50.300">
    <property type="entry name" value="P-loop containing nucleotide triphosphate hydrolases"/>
    <property type="match status" value="1"/>
</dbReference>
<evidence type="ECO:0000313" key="3">
    <source>
        <dbReference type="Proteomes" id="UP001140091"/>
    </source>
</evidence>
<organism evidence="2 3">
    <name type="scientific">Candolleomyces eurysporus</name>
    <dbReference type="NCBI Taxonomy" id="2828524"/>
    <lineage>
        <taxon>Eukaryota</taxon>
        <taxon>Fungi</taxon>
        <taxon>Dikarya</taxon>
        <taxon>Basidiomycota</taxon>
        <taxon>Agaricomycotina</taxon>
        <taxon>Agaricomycetes</taxon>
        <taxon>Agaricomycetidae</taxon>
        <taxon>Agaricales</taxon>
        <taxon>Agaricineae</taxon>
        <taxon>Psathyrellaceae</taxon>
        <taxon>Candolleomyces</taxon>
    </lineage>
</organism>